<comment type="similarity">
    <text evidence="2 10 12">Belongs to the GrpE family.</text>
</comment>
<dbReference type="CDD" id="cd00446">
    <property type="entry name" value="GrpE"/>
    <property type="match status" value="1"/>
</dbReference>
<dbReference type="GO" id="GO:0051082">
    <property type="term" value="F:unfolded protein binding"/>
    <property type="evidence" value="ECO:0007669"/>
    <property type="project" value="TreeGrafter"/>
</dbReference>
<evidence type="ECO:0000256" key="4">
    <source>
        <dbReference type="ARBA" id="ARBA00022490"/>
    </source>
</evidence>
<evidence type="ECO:0000256" key="10">
    <source>
        <dbReference type="HAMAP-Rule" id="MF_01151"/>
    </source>
</evidence>
<dbReference type="Gene3D" id="3.90.20.20">
    <property type="match status" value="1"/>
</dbReference>
<dbReference type="InterPro" id="IPR013805">
    <property type="entry name" value="GrpE_CC"/>
</dbReference>
<dbReference type="GO" id="GO:0000774">
    <property type="term" value="F:adenyl-nucleotide exchange factor activity"/>
    <property type="evidence" value="ECO:0007669"/>
    <property type="project" value="InterPro"/>
</dbReference>
<dbReference type="PANTHER" id="PTHR21237:SF23">
    <property type="entry name" value="GRPE PROTEIN HOMOLOG, MITOCHONDRIAL"/>
    <property type="match status" value="1"/>
</dbReference>
<protein>
    <recommendedName>
        <fullName evidence="8 10">Protein GrpE</fullName>
    </recommendedName>
    <alternativeName>
        <fullName evidence="9 10">HSP-70 cofactor</fullName>
    </alternativeName>
</protein>
<dbReference type="PROSITE" id="PS01071">
    <property type="entry name" value="GRPE"/>
    <property type="match status" value="1"/>
</dbReference>
<feature type="region of interest" description="Disordered" evidence="13">
    <location>
        <begin position="1"/>
        <end position="44"/>
    </location>
</feature>
<gene>
    <name evidence="10 14" type="primary">grpE</name>
    <name evidence="14" type="ORF">QJ521_09230</name>
</gene>
<dbReference type="GO" id="GO:0005737">
    <property type="term" value="C:cytoplasm"/>
    <property type="evidence" value="ECO:0007669"/>
    <property type="project" value="UniProtKB-SubCell"/>
</dbReference>
<evidence type="ECO:0000256" key="13">
    <source>
        <dbReference type="SAM" id="MobiDB-lite"/>
    </source>
</evidence>
<evidence type="ECO:0000256" key="2">
    <source>
        <dbReference type="ARBA" id="ARBA00009054"/>
    </source>
</evidence>
<dbReference type="FunFam" id="2.30.22.10:FF:000001">
    <property type="entry name" value="Protein GrpE"/>
    <property type="match status" value="1"/>
</dbReference>
<evidence type="ECO:0000256" key="12">
    <source>
        <dbReference type="RuleBase" id="RU004478"/>
    </source>
</evidence>
<evidence type="ECO:0000256" key="1">
    <source>
        <dbReference type="ARBA" id="ARBA00004496"/>
    </source>
</evidence>
<dbReference type="GO" id="GO:0042803">
    <property type="term" value="F:protein homodimerization activity"/>
    <property type="evidence" value="ECO:0007669"/>
    <property type="project" value="InterPro"/>
</dbReference>
<evidence type="ECO:0000256" key="8">
    <source>
        <dbReference type="ARBA" id="ARBA00072274"/>
    </source>
</evidence>
<dbReference type="PRINTS" id="PR00773">
    <property type="entry name" value="GRPEPROTEIN"/>
</dbReference>
<dbReference type="GO" id="GO:0051087">
    <property type="term" value="F:protein-folding chaperone binding"/>
    <property type="evidence" value="ECO:0007669"/>
    <property type="project" value="InterPro"/>
</dbReference>
<reference evidence="14" key="1">
    <citation type="submission" date="2023-05" db="EMBL/GenBank/DDBJ databases">
        <title>Mariniplasma microaerophilum sp. nov., a novel anaerobic mollicute isolated from terrestrial mud volcano, Taman Peninsula, Russia.</title>
        <authorList>
            <person name="Khomyakova M.A."/>
            <person name="Merkel A.Y."/>
            <person name="Slobodkin A.I."/>
        </authorList>
    </citation>
    <scope>NUCLEOTIDE SEQUENCE</scope>
    <source>
        <strain evidence="14">M4Ah</strain>
    </source>
</reference>
<comment type="function">
    <text evidence="7 10 11">Participates actively in the response to hyperosmotic and heat shock by preventing the aggregation of stress-denatured proteins, in association with DnaK and GrpE. It is the nucleotide exchange factor for DnaK and may function as a thermosensor. Unfolded proteins bind initially to DnaJ; upon interaction with the DnaJ-bound protein, DnaK hydrolyzes its bound ATP, resulting in the formation of a stable complex. GrpE releases ADP from DnaK; ATP binding to DnaK triggers the release of the substrate protein, thus completing the reaction cycle. Several rounds of ATP-dependent interactions between DnaJ, DnaK and GrpE are required for fully efficient folding.</text>
</comment>
<dbReference type="SUPFAM" id="SSF51064">
    <property type="entry name" value="Head domain of nucleotide exchange factor GrpE"/>
    <property type="match status" value="1"/>
</dbReference>
<dbReference type="Pfam" id="PF01025">
    <property type="entry name" value="GrpE"/>
    <property type="match status" value="1"/>
</dbReference>
<dbReference type="PANTHER" id="PTHR21237">
    <property type="entry name" value="GRPE PROTEIN"/>
    <property type="match status" value="1"/>
</dbReference>
<evidence type="ECO:0000313" key="15">
    <source>
        <dbReference type="Proteomes" id="UP001431532"/>
    </source>
</evidence>
<keyword evidence="4 10" id="KW-0963">Cytoplasm</keyword>
<keyword evidence="6 10" id="KW-0143">Chaperone</keyword>
<keyword evidence="15" id="KW-1185">Reference proteome</keyword>
<organism evidence="14 15">
    <name type="scientific">Peloplasma aerotolerans</name>
    <dbReference type="NCBI Taxonomy" id="3044389"/>
    <lineage>
        <taxon>Bacteria</taxon>
        <taxon>Bacillati</taxon>
        <taxon>Mycoplasmatota</taxon>
        <taxon>Mollicutes</taxon>
        <taxon>Acholeplasmatales</taxon>
        <taxon>Acholeplasmataceae</taxon>
        <taxon>Peloplasma</taxon>
    </lineage>
</organism>
<dbReference type="HAMAP" id="MF_01151">
    <property type="entry name" value="GrpE"/>
    <property type="match status" value="1"/>
</dbReference>
<dbReference type="EMBL" id="JASCXW010000053">
    <property type="protein sequence ID" value="MDI6453746.1"/>
    <property type="molecule type" value="Genomic_DNA"/>
</dbReference>
<accession>A0AAW6UCA7</accession>
<evidence type="ECO:0000256" key="5">
    <source>
        <dbReference type="ARBA" id="ARBA00023016"/>
    </source>
</evidence>
<evidence type="ECO:0000313" key="14">
    <source>
        <dbReference type="EMBL" id="MDI6453746.1"/>
    </source>
</evidence>
<proteinExistence type="inferred from homology"/>
<dbReference type="NCBIfam" id="NF010738">
    <property type="entry name" value="PRK14140.1"/>
    <property type="match status" value="1"/>
</dbReference>
<dbReference type="Gene3D" id="2.30.22.10">
    <property type="entry name" value="Head domain of nucleotide exchange factor GrpE"/>
    <property type="match status" value="1"/>
</dbReference>
<dbReference type="InterPro" id="IPR009012">
    <property type="entry name" value="GrpE_head"/>
</dbReference>
<dbReference type="SUPFAM" id="SSF58014">
    <property type="entry name" value="Coiled-coil domain of nucleotide exchange factor GrpE"/>
    <property type="match status" value="1"/>
</dbReference>
<comment type="caution">
    <text evidence="14">The sequence shown here is derived from an EMBL/GenBank/DDBJ whole genome shotgun (WGS) entry which is preliminary data.</text>
</comment>
<name>A0AAW6UCA7_9MOLU</name>
<comment type="subcellular location">
    <subcellularLocation>
        <location evidence="1 10">Cytoplasm</location>
    </subcellularLocation>
</comment>
<dbReference type="RefSeq" id="WP_282840197.1">
    <property type="nucleotide sequence ID" value="NZ_JASCXW010000053.1"/>
</dbReference>
<comment type="subunit">
    <text evidence="3 10">Homodimer.</text>
</comment>
<dbReference type="AlphaFoldDB" id="A0AAW6UCA7"/>
<sequence length="200" mass="23588">MEDNKEKEIKKEVKQETSKEQPVETPVEDKDTSSKREKKNKHKEQLENLENEINQLKDKLLRNAAELENFKKRMNQERINDRKYASKTLISDILNPLDQLNKVVNMPTDNEALKNFLIGFKMINDQFYNILFQDGLKEIEALNQMFDPKVHYAIEKTSDKEKPNGINLEVIQKGYTYKEQLLRPAMVKVNEWSDENGKDE</sequence>
<dbReference type="Proteomes" id="UP001431532">
    <property type="component" value="Unassembled WGS sequence"/>
</dbReference>
<dbReference type="InterPro" id="IPR000740">
    <property type="entry name" value="GrpE"/>
</dbReference>
<evidence type="ECO:0000256" key="3">
    <source>
        <dbReference type="ARBA" id="ARBA00011738"/>
    </source>
</evidence>
<evidence type="ECO:0000256" key="6">
    <source>
        <dbReference type="ARBA" id="ARBA00023186"/>
    </source>
</evidence>
<dbReference type="GO" id="GO:0006457">
    <property type="term" value="P:protein folding"/>
    <property type="evidence" value="ECO:0007669"/>
    <property type="project" value="InterPro"/>
</dbReference>
<keyword evidence="5 10" id="KW-0346">Stress response</keyword>
<evidence type="ECO:0000256" key="7">
    <source>
        <dbReference type="ARBA" id="ARBA00053401"/>
    </source>
</evidence>
<evidence type="ECO:0000256" key="11">
    <source>
        <dbReference type="RuleBase" id="RU000639"/>
    </source>
</evidence>
<evidence type="ECO:0000256" key="9">
    <source>
        <dbReference type="ARBA" id="ARBA00076414"/>
    </source>
</evidence>
<feature type="compositionally biased region" description="Basic and acidic residues" evidence="13">
    <location>
        <begin position="1"/>
        <end position="35"/>
    </location>
</feature>